<sequence length="320" mass="35345">MFEALELQTTDGEIAVINLESARRRSWNRFFADPLREGVAETVVEHEQLTAQFVGDVQALDRLEALVGQLAQVEAASARTALIQAQVASMMHRFAEARHFLARADIGGALSTDVNRMLLNVDQACGANLDKVLDERRETARQSGRIEDLVALGALLADLREFTDADRIYGQALEVYRDVSPFPVAWVCFQLGMLWGELIPEPEIDRAAHWYRTAIGYLPSYTKARVHLAEIYSSSGRAGDAEALLIPAISGGDPEVRWRLADVLALQKRYAEAEVQMQAAQFGSRLFLNGTCSHMPITVPSSMPEAVTIGAERSTWRAST</sequence>
<name>A0A841PL88_9HYPH</name>
<protein>
    <submittedName>
        <fullName evidence="1">Tetratricopeptide (TPR) repeat protein</fullName>
    </submittedName>
</protein>
<dbReference type="AlphaFoldDB" id="A0A841PL88"/>
<gene>
    <name evidence="1" type="ORF">HNQ71_001900</name>
</gene>
<proteinExistence type="predicted"/>
<dbReference type="RefSeq" id="WP_184872327.1">
    <property type="nucleotide sequence ID" value="NZ_JACHEF010000002.1"/>
</dbReference>
<dbReference type="EMBL" id="JACHEF010000002">
    <property type="protein sequence ID" value="MBB6409235.1"/>
    <property type="molecule type" value="Genomic_DNA"/>
</dbReference>
<dbReference type="SUPFAM" id="SSF48452">
    <property type="entry name" value="TPR-like"/>
    <property type="match status" value="1"/>
</dbReference>
<dbReference type="InterPro" id="IPR011990">
    <property type="entry name" value="TPR-like_helical_dom_sf"/>
</dbReference>
<accession>A0A841PL88</accession>
<evidence type="ECO:0000313" key="1">
    <source>
        <dbReference type="EMBL" id="MBB6409235.1"/>
    </source>
</evidence>
<dbReference type="Pfam" id="PF13374">
    <property type="entry name" value="TPR_10"/>
    <property type="match status" value="1"/>
</dbReference>
<dbReference type="Proteomes" id="UP000556329">
    <property type="component" value="Unassembled WGS sequence"/>
</dbReference>
<reference evidence="1 2" key="1">
    <citation type="submission" date="2020-08" db="EMBL/GenBank/DDBJ databases">
        <title>Genomic Encyclopedia of Type Strains, Phase IV (KMG-IV): sequencing the most valuable type-strain genomes for metagenomic binning, comparative biology and taxonomic classification.</title>
        <authorList>
            <person name="Goeker M."/>
        </authorList>
    </citation>
    <scope>NUCLEOTIDE SEQUENCE [LARGE SCALE GENOMIC DNA]</scope>
    <source>
        <strain evidence="1 2">DSM 100039</strain>
    </source>
</reference>
<keyword evidence="2" id="KW-1185">Reference proteome</keyword>
<organism evidence="1 2">
    <name type="scientific">Mesorhizobium sangaii</name>
    <dbReference type="NCBI Taxonomy" id="505389"/>
    <lineage>
        <taxon>Bacteria</taxon>
        <taxon>Pseudomonadati</taxon>
        <taxon>Pseudomonadota</taxon>
        <taxon>Alphaproteobacteria</taxon>
        <taxon>Hyphomicrobiales</taxon>
        <taxon>Phyllobacteriaceae</taxon>
        <taxon>Mesorhizobium</taxon>
    </lineage>
</organism>
<evidence type="ECO:0000313" key="2">
    <source>
        <dbReference type="Proteomes" id="UP000556329"/>
    </source>
</evidence>
<comment type="caution">
    <text evidence="1">The sequence shown here is derived from an EMBL/GenBank/DDBJ whole genome shotgun (WGS) entry which is preliminary data.</text>
</comment>
<dbReference type="Gene3D" id="1.25.40.10">
    <property type="entry name" value="Tetratricopeptide repeat domain"/>
    <property type="match status" value="1"/>
</dbReference>